<evidence type="ECO:0000256" key="1">
    <source>
        <dbReference type="ARBA" id="ARBA00023015"/>
    </source>
</evidence>
<dbReference type="Gene3D" id="1.25.40.10">
    <property type="entry name" value="Tetratricopeptide repeat domain"/>
    <property type="match status" value="1"/>
</dbReference>
<dbReference type="Gene3D" id="1.10.10.10">
    <property type="entry name" value="Winged helix-like DNA-binding domain superfamily/Winged helix DNA-binding domain"/>
    <property type="match status" value="1"/>
</dbReference>
<evidence type="ECO:0000313" key="6">
    <source>
        <dbReference type="Proteomes" id="UP001501803"/>
    </source>
</evidence>
<organism evidence="5 6">
    <name type="scientific">Leifsonia kafniensis</name>
    <dbReference type="NCBI Taxonomy" id="475957"/>
    <lineage>
        <taxon>Bacteria</taxon>
        <taxon>Bacillati</taxon>
        <taxon>Actinomycetota</taxon>
        <taxon>Actinomycetes</taxon>
        <taxon>Micrococcales</taxon>
        <taxon>Microbacteriaceae</taxon>
        <taxon>Leifsonia</taxon>
    </lineage>
</organism>
<reference evidence="6" key="1">
    <citation type="journal article" date="2019" name="Int. J. Syst. Evol. Microbiol.">
        <title>The Global Catalogue of Microorganisms (GCM) 10K type strain sequencing project: providing services to taxonomists for standard genome sequencing and annotation.</title>
        <authorList>
            <consortium name="The Broad Institute Genomics Platform"/>
            <consortium name="The Broad Institute Genome Sequencing Center for Infectious Disease"/>
            <person name="Wu L."/>
            <person name="Ma J."/>
        </authorList>
    </citation>
    <scope>NUCLEOTIDE SEQUENCE [LARGE SCALE GENOMIC DNA]</scope>
    <source>
        <strain evidence="6">JCM 17021</strain>
    </source>
</reference>
<gene>
    <name evidence="5" type="ORF">GCM10022381_25400</name>
</gene>
<dbReference type="Proteomes" id="UP001501803">
    <property type="component" value="Unassembled WGS sequence"/>
</dbReference>
<accession>A0ABP7KPK0</accession>
<evidence type="ECO:0000256" key="3">
    <source>
        <dbReference type="ARBA" id="ARBA00023163"/>
    </source>
</evidence>
<dbReference type="PRINTS" id="PR00038">
    <property type="entry name" value="HTHLUXR"/>
</dbReference>
<dbReference type="InterPro" id="IPR000792">
    <property type="entry name" value="Tscrpt_reg_LuxR_C"/>
</dbReference>
<dbReference type="Pfam" id="PF00196">
    <property type="entry name" value="GerE"/>
    <property type="match status" value="1"/>
</dbReference>
<dbReference type="PANTHER" id="PTHR44688">
    <property type="entry name" value="DNA-BINDING TRANSCRIPTIONAL ACTIVATOR DEVR_DOSR"/>
    <property type="match status" value="1"/>
</dbReference>
<name>A0ABP7KPK0_9MICO</name>
<dbReference type="CDD" id="cd06170">
    <property type="entry name" value="LuxR_C_like"/>
    <property type="match status" value="1"/>
</dbReference>
<evidence type="ECO:0000259" key="4">
    <source>
        <dbReference type="PROSITE" id="PS50043"/>
    </source>
</evidence>
<dbReference type="SMART" id="SM00421">
    <property type="entry name" value="HTH_LUXR"/>
    <property type="match status" value="1"/>
</dbReference>
<keyword evidence="1" id="KW-0805">Transcription regulation</keyword>
<dbReference type="InterPro" id="IPR016032">
    <property type="entry name" value="Sig_transdc_resp-reg_C-effctor"/>
</dbReference>
<dbReference type="InterPro" id="IPR036388">
    <property type="entry name" value="WH-like_DNA-bd_sf"/>
</dbReference>
<dbReference type="PANTHER" id="PTHR44688:SF16">
    <property type="entry name" value="DNA-BINDING TRANSCRIPTIONAL ACTIVATOR DEVR_DOSR"/>
    <property type="match status" value="1"/>
</dbReference>
<dbReference type="PROSITE" id="PS50043">
    <property type="entry name" value="HTH_LUXR_2"/>
    <property type="match status" value="1"/>
</dbReference>
<dbReference type="PROSITE" id="PS00622">
    <property type="entry name" value="HTH_LUXR_1"/>
    <property type="match status" value="1"/>
</dbReference>
<dbReference type="SUPFAM" id="SSF46894">
    <property type="entry name" value="C-terminal effector domain of the bipartite response regulators"/>
    <property type="match status" value="1"/>
</dbReference>
<keyword evidence="6" id="KW-1185">Reference proteome</keyword>
<proteinExistence type="predicted"/>
<evidence type="ECO:0000256" key="2">
    <source>
        <dbReference type="ARBA" id="ARBA00023125"/>
    </source>
</evidence>
<keyword evidence="3" id="KW-0804">Transcription</keyword>
<evidence type="ECO:0000313" key="5">
    <source>
        <dbReference type="EMBL" id="GAA3882063.1"/>
    </source>
</evidence>
<feature type="domain" description="HTH luxR-type" evidence="4">
    <location>
        <begin position="522"/>
        <end position="587"/>
    </location>
</feature>
<sequence length="590" mass="64843">MTPHHGPGPRADSGFRVAVEYLRSAALATLPGVAVGTDDLHELVRALGEREEVLDIAAGVLQARPVDALRNWLEHDDSSGIHALDDFCLGEFDAAPEQERAAWRLLAVFPARFSPEQAEYVLEAAGIGNADDLLRSLVANGILERIGLGVGFGLRVRPLYRRPAIRSLRGDDRASRDARHGIRGWWLATARSFGSTWFGAEELLLFAALDRELATLESLVKTSSGEDADELLEILARLWPLWTARGRSQQAREWIGRILASSANIDDENSFAALWAIAWLSLHLFDIGMARQAVAHASEIPGADPARLALLQQSIALETMEDPHHARILLDDALAAPVLPVGQPAEEFLRLAYLAQLAHIAMDDGAARDYCERAIALCDSQGELWFKSSILWTFAISLWRSGDRDRGYVVACEGAVEAARVEDWRSCALCLEVVAWYEAWRGDPTTAVRMLGSIDAVRTSTGVDAIFWGMQDFHDEVVAELERRLGAPAYWREFHRGRREPIGHYVHVINRDEPNAGDTASQARLLATLTDRQSEVAGLVARGKANKEIALALHVSISTVETHISHIFEKLNCGSRAQVAVVVAAGNARR</sequence>
<comment type="caution">
    <text evidence="5">The sequence shown here is derived from an EMBL/GenBank/DDBJ whole genome shotgun (WGS) entry which is preliminary data.</text>
</comment>
<keyword evidence="2" id="KW-0238">DNA-binding</keyword>
<dbReference type="InterPro" id="IPR011990">
    <property type="entry name" value="TPR-like_helical_dom_sf"/>
</dbReference>
<dbReference type="EMBL" id="BAABCN010000007">
    <property type="protein sequence ID" value="GAA3882063.1"/>
    <property type="molecule type" value="Genomic_DNA"/>
</dbReference>
<protein>
    <recommendedName>
        <fullName evidence="4">HTH luxR-type domain-containing protein</fullName>
    </recommendedName>
</protein>